<comment type="caution">
    <text evidence="7">The sequence shown here is derived from an EMBL/GenBank/DDBJ whole genome shotgun (WGS) entry which is preliminary data.</text>
</comment>
<keyword evidence="4" id="KW-0653">Protein transport</keyword>
<dbReference type="PANTHER" id="PTHR12542">
    <property type="entry name" value="EXOCYST COMPLEX PROTEIN EXO70"/>
    <property type="match status" value="1"/>
</dbReference>
<dbReference type="Gene3D" id="1.20.1280.170">
    <property type="entry name" value="Exocyst complex component Exo70"/>
    <property type="match status" value="1"/>
</dbReference>
<dbReference type="OrthoDB" id="1922221at2759"/>
<evidence type="ECO:0000259" key="6">
    <source>
        <dbReference type="Pfam" id="PF03081"/>
    </source>
</evidence>
<dbReference type="STRING" id="361077.A0A151ZIK8"/>
<evidence type="ECO:0000313" key="8">
    <source>
        <dbReference type="Proteomes" id="UP000076078"/>
    </source>
</evidence>
<dbReference type="Proteomes" id="UP000076078">
    <property type="component" value="Unassembled WGS sequence"/>
</dbReference>
<feature type="compositionally biased region" description="Low complexity" evidence="5">
    <location>
        <begin position="628"/>
        <end position="647"/>
    </location>
</feature>
<feature type="compositionally biased region" description="Low complexity" evidence="5">
    <location>
        <begin position="74"/>
        <end position="90"/>
    </location>
</feature>
<comment type="similarity">
    <text evidence="1 4">Belongs to the EXO70 family.</text>
</comment>
<keyword evidence="8" id="KW-1185">Reference proteome</keyword>
<protein>
    <recommendedName>
        <fullName evidence="4">Exocyst subunit Exo70 family protein</fullName>
    </recommendedName>
</protein>
<dbReference type="GO" id="GO:0006887">
    <property type="term" value="P:exocytosis"/>
    <property type="evidence" value="ECO:0007669"/>
    <property type="project" value="UniProtKB-KW"/>
</dbReference>
<dbReference type="EMBL" id="LODT01000025">
    <property type="protein sequence ID" value="KYQ93684.1"/>
    <property type="molecule type" value="Genomic_DNA"/>
</dbReference>
<dbReference type="GO" id="GO:0005546">
    <property type="term" value="F:phosphatidylinositol-4,5-bisphosphate binding"/>
    <property type="evidence" value="ECO:0007669"/>
    <property type="project" value="InterPro"/>
</dbReference>
<dbReference type="Pfam" id="PF03081">
    <property type="entry name" value="Exo70_C"/>
    <property type="match status" value="1"/>
</dbReference>
<organism evidence="7 8">
    <name type="scientific">Tieghemostelium lacteum</name>
    <name type="common">Slime mold</name>
    <name type="synonym">Dictyostelium lacteum</name>
    <dbReference type="NCBI Taxonomy" id="361077"/>
    <lineage>
        <taxon>Eukaryota</taxon>
        <taxon>Amoebozoa</taxon>
        <taxon>Evosea</taxon>
        <taxon>Eumycetozoa</taxon>
        <taxon>Dictyostelia</taxon>
        <taxon>Dictyosteliales</taxon>
        <taxon>Raperosteliaceae</taxon>
        <taxon>Tieghemostelium</taxon>
    </lineage>
</organism>
<dbReference type="FunCoup" id="A0A151ZIK8">
    <property type="interactions" value="118"/>
</dbReference>
<evidence type="ECO:0000256" key="1">
    <source>
        <dbReference type="ARBA" id="ARBA00006756"/>
    </source>
</evidence>
<dbReference type="GO" id="GO:0015031">
    <property type="term" value="P:protein transport"/>
    <property type="evidence" value="ECO:0007669"/>
    <property type="project" value="UniProtKB-KW"/>
</dbReference>
<dbReference type="InterPro" id="IPR004140">
    <property type="entry name" value="Exo70"/>
</dbReference>
<feature type="compositionally biased region" description="Low complexity" evidence="5">
    <location>
        <begin position="109"/>
        <end position="125"/>
    </location>
</feature>
<dbReference type="InParanoid" id="A0A151ZIK8"/>
<dbReference type="InterPro" id="IPR016159">
    <property type="entry name" value="Cullin_repeat-like_dom_sf"/>
</dbReference>
<proteinExistence type="inferred from homology"/>
<dbReference type="Pfam" id="PF20669">
    <property type="entry name" value="Exo70_N"/>
    <property type="match status" value="1"/>
</dbReference>
<dbReference type="InterPro" id="IPR046364">
    <property type="entry name" value="Exo70_C"/>
</dbReference>
<keyword evidence="2 4" id="KW-0813">Transport</keyword>
<keyword evidence="3 4" id="KW-0268">Exocytosis</keyword>
<sequence length="839" mass="94374">MSAPRLSARASVLDSKKGSSSSSSSGLKTSSSISPPLKSSLGLTKEPTLKTSSGLSSTPPSLSTISNIGSGLKSSSSISPPPTIITTSTSPPSPQLTSNRFTKQSSIGNLNSLTTTSSPTPNRNSIMIMKTPQLSRVQGSGHQRTGSRSGSGGGHSRWGSNIPSYQDYVDEELFYSTPNEEDDEEFEQIRNLLNSEYSVTSVQQIGRLQNEGTVVMSWKGKGKDNVVDEQFQQDKKDLSFIKDTLNKTDSMSKQMIYILDSFNSGLSNLEKDVAPINASMKEWSTIYNNINATMETIKSILEKFDITKLETKIREGAKGDYESYMFALEQVGKSIDYLQENTGYKSADRTLAALKDLKQHGIGELENNFKSLLVKISNIIDPTTIPKLPSSGKRYLAIIPPSSVEEISKSIELFSKLNYHGFLKEYKDKRSKFILNSLRKMAPEKFLKQISETKNLAYVKGSHPLISYTFETLRLYQIESDLAKELFGDQYHVILEEVIDHGHELLLETTEPITKFKKSPGDKIFSIFPLLDLFDNFTKLLPDFINSISVRDGKHINELKIIISNLEATCTSLLDFSLESESKYQNAENTTVDEVTSNTLNYFKRLIEYKNSVEFLLSSINNNNYISTNNNNTNNNNNNTTTTNTSNKNRSESLSVSTNNQKLYNLQNVKTFNDLFEKTLKNLQKYLQARYDTDYAKSSNPIRGTLFLVNNYRYILTSLSASGNLIDPTTPIYHEFEVMMDNEVKKFIAFWQALIDPLKSSSGLDSKTIQKRFTTFTKSFSDLAKLKFEVPDKELQQKLKSDVKSIVSRTYERFKESNKLQSESSDDINRKIDRIFDTQ</sequence>
<feature type="domain" description="Exocyst complex subunit Exo70 C-terminal" evidence="6">
    <location>
        <begin position="464"/>
        <end position="822"/>
    </location>
</feature>
<dbReference type="OMA" id="NASMKEW"/>
<evidence type="ECO:0000256" key="3">
    <source>
        <dbReference type="ARBA" id="ARBA00022483"/>
    </source>
</evidence>
<dbReference type="GO" id="GO:0000145">
    <property type="term" value="C:exocyst"/>
    <property type="evidence" value="ECO:0007669"/>
    <property type="project" value="InterPro"/>
</dbReference>
<feature type="compositionally biased region" description="Low complexity" evidence="5">
    <location>
        <begin position="18"/>
        <end position="66"/>
    </location>
</feature>
<feature type="compositionally biased region" description="Low complexity" evidence="5">
    <location>
        <begin position="138"/>
        <end position="148"/>
    </location>
</feature>
<evidence type="ECO:0000256" key="5">
    <source>
        <dbReference type="SAM" id="MobiDB-lite"/>
    </source>
</evidence>
<evidence type="ECO:0000256" key="4">
    <source>
        <dbReference type="RuleBase" id="RU365026"/>
    </source>
</evidence>
<feature type="compositionally biased region" description="Polar residues" evidence="5">
    <location>
        <begin position="95"/>
        <end position="108"/>
    </location>
</feature>
<feature type="region of interest" description="Disordered" evidence="5">
    <location>
        <begin position="628"/>
        <end position="657"/>
    </location>
</feature>
<gene>
    <name evidence="7" type="ORF">DLAC_05071</name>
</gene>
<reference evidence="7 8" key="1">
    <citation type="submission" date="2015-12" db="EMBL/GenBank/DDBJ databases">
        <title>Dictyostelia acquired genes for synthesis and detection of signals that induce cell-type specialization by lateral gene transfer from prokaryotes.</title>
        <authorList>
            <person name="Gloeckner G."/>
            <person name="Schaap P."/>
        </authorList>
    </citation>
    <scope>NUCLEOTIDE SEQUENCE [LARGE SCALE GENOMIC DNA]</scope>
    <source>
        <strain evidence="7 8">TK</strain>
    </source>
</reference>
<evidence type="ECO:0000313" key="7">
    <source>
        <dbReference type="EMBL" id="KYQ93684.1"/>
    </source>
</evidence>
<feature type="region of interest" description="Disordered" evidence="5">
    <location>
        <begin position="1"/>
        <end position="162"/>
    </location>
</feature>
<comment type="function">
    <text evidence="4">Component of the exocyst complex.</text>
</comment>
<dbReference type="SUPFAM" id="SSF74788">
    <property type="entry name" value="Cullin repeat-like"/>
    <property type="match status" value="1"/>
</dbReference>
<evidence type="ECO:0000256" key="2">
    <source>
        <dbReference type="ARBA" id="ARBA00022448"/>
    </source>
</evidence>
<dbReference type="PANTHER" id="PTHR12542:SF41">
    <property type="entry name" value="EXOCYST COMPLEX COMPONENT 7"/>
    <property type="match status" value="1"/>
</dbReference>
<dbReference type="AlphaFoldDB" id="A0A151ZIK8"/>
<accession>A0A151ZIK8</accession>
<name>A0A151ZIK8_TIELA</name>